<comment type="caution">
    <text evidence="2">The sequence shown here is derived from an EMBL/GenBank/DDBJ whole genome shotgun (WGS) entry which is preliminary data.</text>
</comment>
<organism evidence="2 3">
    <name type="scientific">Mucilaginibacter pankratovii</name>
    <dbReference type="NCBI Taxonomy" id="2772110"/>
    <lineage>
        <taxon>Bacteria</taxon>
        <taxon>Pseudomonadati</taxon>
        <taxon>Bacteroidota</taxon>
        <taxon>Sphingobacteriia</taxon>
        <taxon>Sphingobacteriales</taxon>
        <taxon>Sphingobacteriaceae</taxon>
        <taxon>Mucilaginibacter</taxon>
    </lineage>
</organism>
<keyword evidence="3" id="KW-1185">Reference proteome</keyword>
<dbReference type="Proteomes" id="UP000606600">
    <property type="component" value="Unassembled WGS sequence"/>
</dbReference>
<feature type="transmembrane region" description="Helical" evidence="1">
    <location>
        <begin position="105"/>
        <end position="126"/>
    </location>
</feature>
<reference evidence="2 3" key="1">
    <citation type="submission" date="2020-09" db="EMBL/GenBank/DDBJ databases">
        <title>Novel species of Mucilaginibacter isolated from a glacier on the Tibetan Plateau.</title>
        <authorList>
            <person name="Liu Q."/>
            <person name="Xin Y.-H."/>
        </authorList>
    </citation>
    <scope>NUCLEOTIDE SEQUENCE [LARGE SCALE GENOMIC DNA]</scope>
    <source>
        <strain evidence="2 3">ZT4R22</strain>
    </source>
</reference>
<dbReference type="EMBL" id="JACWMY010000003">
    <property type="protein sequence ID" value="MBD1363824.1"/>
    <property type="molecule type" value="Genomic_DNA"/>
</dbReference>
<evidence type="ECO:0000313" key="2">
    <source>
        <dbReference type="EMBL" id="MBD1363824.1"/>
    </source>
</evidence>
<feature type="transmembrane region" description="Helical" evidence="1">
    <location>
        <begin position="77"/>
        <end position="99"/>
    </location>
</feature>
<proteinExistence type="predicted"/>
<protein>
    <recommendedName>
        <fullName evidence="4">Leader peptidase (Prepilin peptidase)/N-methyltransferase</fullName>
    </recommendedName>
</protein>
<evidence type="ECO:0000313" key="3">
    <source>
        <dbReference type="Proteomes" id="UP000606600"/>
    </source>
</evidence>
<evidence type="ECO:0000256" key="1">
    <source>
        <dbReference type="SAM" id="Phobius"/>
    </source>
</evidence>
<feature type="transmembrane region" description="Helical" evidence="1">
    <location>
        <begin position="133"/>
        <end position="152"/>
    </location>
</feature>
<name>A0ABR7WND1_9SPHI</name>
<sequence length="171" mass="19241">MKIAVIVILVTMFIQDIKSRSILWFLFPILSVLLVVIRASGSNSVKAVLLSAITPICCLVIIMGFTSLYFSARKKAWVNITGALIGWADILFLVSVAFYLPSLNFMLFFISSSIIILFIWLGLSLLSLIKTKFIPFAGLQALLFAGLLLVSWECPEVRLNDDNWLFYLLQR</sequence>
<feature type="transmembrane region" description="Helical" evidence="1">
    <location>
        <begin position="21"/>
        <end position="41"/>
    </location>
</feature>
<dbReference type="RefSeq" id="WP_191188487.1">
    <property type="nucleotide sequence ID" value="NZ_JACWMY010000003.1"/>
</dbReference>
<keyword evidence="1" id="KW-0812">Transmembrane</keyword>
<gene>
    <name evidence="2" type="ORF">IDJ77_08370</name>
</gene>
<feature type="transmembrane region" description="Helical" evidence="1">
    <location>
        <begin position="47"/>
        <end position="70"/>
    </location>
</feature>
<keyword evidence="1" id="KW-1133">Transmembrane helix</keyword>
<keyword evidence="1" id="KW-0472">Membrane</keyword>
<accession>A0ABR7WND1</accession>
<evidence type="ECO:0008006" key="4">
    <source>
        <dbReference type="Google" id="ProtNLM"/>
    </source>
</evidence>